<feature type="transmembrane region" description="Helical" evidence="6">
    <location>
        <begin position="116"/>
        <end position="134"/>
    </location>
</feature>
<evidence type="ECO:0000256" key="5">
    <source>
        <dbReference type="ARBA" id="ARBA00023136"/>
    </source>
</evidence>
<evidence type="ECO:0000313" key="7">
    <source>
        <dbReference type="EMBL" id="XAY05237.1"/>
    </source>
</evidence>
<dbReference type="KEGG" id="parq:DSM112329_02082"/>
<keyword evidence="3 6" id="KW-0812">Transmembrane</keyword>
<gene>
    <name evidence="7" type="ORF">DSM112329_02082</name>
</gene>
<reference evidence="7" key="1">
    <citation type="submission" date="2022-12" db="EMBL/GenBank/DDBJ databases">
        <title>Paraconexibacter alkalitolerans sp. nov. and Baekduia alba sp. nov., isolated from soil and emended description of the genera Paraconexibacter (Chun et al., 2020) and Baekduia (An et al., 2020).</title>
        <authorList>
            <person name="Vieira S."/>
            <person name="Huber K.J."/>
            <person name="Geppert A."/>
            <person name="Wolf J."/>
            <person name="Neumann-Schaal M."/>
            <person name="Muesken M."/>
            <person name="Overmann J."/>
        </authorList>
    </citation>
    <scope>NUCLEOTIDE SEQUENCE</scope>
    <source>
        <strain evidence="7">AEG42_29</strain>
    </source>
</reference>
<feature type="transmembrane region" description="Helical" evidence="6">
    <location>
        <begin position="90"/>
        <end position="109"/>
    </location>
</feature>
<feature type="transmembrane region" description="Helical" evidence="6">
    <location>
        <begin position="52"/>
        <end position="70"/>
    </location>
</feature>
<dbReference type="GO" id="GO:0005886">
    <property type="term" value="C:plasma membrane"/>
    <property type="evidence" value="ECO:0007669"/>
    <property type="project" value="UniProtKB-SubCell"/>
</dbReference>
<dbReference type="InterPro" id="IPR043428">
    <property type="entry name" value="LivM-like"/>
</dbReference>
<evidence type="ECO:0000256" key="6">
    <source>
        <dbReference type="SAM" id="Phobius"/>
    </source>
</evidence>
<dbReference type="GO" id="GO:0015658">
    <property type="term" value="F:branched-chain amino acid transmembrane transporter activity"/>
    <property type="evidence" value="ECO:0007669"/>
    <property type="project" value="InterPro"/>
</dbReference>
<accession>A0AAU7AU72</accession>
<evidence type="ECO:0000256" key="1">
    <source>
        <dbReference type="ARBA" id="ARBA00004651"/>
    </source>
</evidence>
<keyword evidence="5 6" id="KW-0472">Membrane</keyword>
<keyword evidence="4 6" id="KW-1133">Transmembrane helix</keyword>
<organism evidence="7">
    <name type="scientific">Paraconexibacter sp. AEG42_29</name>
    <dbReference type="NCBI Taxonomy" id="2997339"/>
    <lineage>
        <taxon>Bacteria</taxon>
        <taxon>Bacillati</taxon>
        <taxon>Actinomycetota</taxon>
        <taxon>Thermoleophilia</taxon>
        <taxon>Solirubrobacterales</taxon>
        <taxon>Paraconexibacteraceae</taxon>
        <taxon>Paraconexibacter</taxon>
    </lineage>
</organism>
<dbReference type="PANTHER" id="PTHR30482:SF5">
    <property type="entry name" value="ABC TRANSPORTER PERMEASE PROTEIN"/>
    <property type="match status" value="1"/>
</dbReference>
<keyword evidence="2" id="KW-1003">Cell membrane</keyword>
<evidence type="ECO:0000256" key="4">
    <source>
        <dbReference type="ARBA" id="ARBA00022989"/>
    </source>
</evidence>
<protein>
    <recommendedName>
        <fullName evidence="8">Branched-chain amino acid ABC transporter permease</fullName>
    </recommendedName>
</protein>
<dbReference type="CDD" id="cd06581">
    <property type="entry name" value="TM_PBP1_LivM_like"/>
    <property type="match status" value="1"/>
</dbReference>
<feature type="transmembrane region" description="Helical" evidence="6">
    <location>
        <begin position="312"/>
        <end position="335"/>
    </location>
</feature>
<dbReference type="InterPro" id="IPR001851">
    <property type="entry name" value="ABC_transp_permease"/>
</dbReference>
<name>A0AAU7AU72_9ACTN</name>
<feature type="transmembrane region" description="Helical" evidence="6">
    <location>
        <begin position="173"/>
        <end position="192"/>
    </location>
</feature>
<feature type="transmembrane region" description="Helical" evidence="6">
    <location>
        <begin position="28"/>
        <end position="45"/>
    </location>
</feature>
<sequence>MIVAALAGLALLLSVPFFLGEFWLQTGLFSMAGAIAAIGLTILVGRTGQLSLGHAFFLAVGAYGYCYFAGGEQIPGLKEGPSGLELPPAIALVGAMLLAGVAGALFAPIAGRLHGIYLGIASIGLVFLGQHIMFNAETLTGGFNGRDAIDFSIFGYGFDDGDGTSDFGELEKLWYLGLFLLAVSAWVAHNIVGGRPGRAFETLRDSTVAAATMGVDVRRTRATAFVLSSMYAGLGGALLAIAYGRIVPETFGFVLSIEFLVIVVLGGLGSVNGAILGAIVVFGLPQIFSNYADSLPLVSEPGSGGVGPTQLSRYLFGAAIIAVLLMAQGGLAGIGRTLRARLHARHAPHVPEPAP</sequence>
<dbReference type="EMBL" id="CP114014">
    <property type="protein sequence ID" value="XAY05237.1"/>
    <property type="molecule type" value="Genomic_DNA"/>
</dbReference>
<dbReference type="PANTHER" id="PTHR30482">
    <property type="entry name" value="HIGH-AFFINITY BRANCHED-CHAIN AMINO ACID TRANSPORT SYSTEM PERMEASE"/>
    <property type="match status" value="1"/>
</dbReference>
<evidence type="ECO:0000256" key="2">
    <source>
        <dbReference type="ARBA" id="ARBA00022475"/>
    </source>
</evidence>
<feature type="transmembrane region" description="Helical" evidence="6">
    <location>
        <begin position="222"/>
        <end position="244"/>
    </location>
</feature>
<dbReference type="AlphaFoldDB" id="A0AAU7AU72"/>
<proteinExistence type="predicted"/>
<evidence type="ECO:0008006" key="8">
    <source>
        <dbReference type="Google" id="ProtNLM"/>
    </source>
</evidence>
<comment type="subcellular location">
    <subcellularLocation>
        <location evidence="1">Cell membrane</location>
        <topology evidence="1">Multi-pass membrane protein</topology>
    </subcellularLocation>
</comment>
<dbReference type="Pfam" id="PF02653">
    <property type="entry name" value="BPD_transp_2"/>
    <property type="match status" value="1"/>
</dbReference>
<evidence type="ECO:0000256" key="3">
    <source>
        <dbReference type="ARBA" id="ARBA00022692"/>
    </source>
</evidence>